<comment type="caution">
    <text evidence="3">The sequence shown here is derived from an EMBL/GenBank/DDBJ whole genome shotgun (WGS) entry which is preliminary data.</text>
</comment>
<gene>
    <name evidence="3" type="ORF">EG19_09775</name>
</gene>
<dbReference type="EMBL" id="JMFG01000005">
    <property type="protein sequence ID" value="KDA54702.1"/>
    <property type="molecule type" value="Genomic_DNA"/>
</dbReference>
<dbReference type="PANTHER" id="PTHR33371">
    <property type="entry name" value="INTERMEMBRANE PHOSPHOLIPID TRANSPORT SYSTEM BINDING PROTEIN MLAD-RELATED"/>
    <property type="match status" value="1"/>
</dbReference>
<dbReference type="PANTHER" id="PTHR33371:SF4">
    <property type="entry name" value="INTERMEMBRANE PHOSPHOLIPID TRANSPORT SYSTEM BINDING PROTEIN MLAD"/>
    <property type="match status" value="1"/>
</dbReference>
<dbReference type="InterPro" id="IPR003399">
    <property type="entry name" value="Mce/MlaD"/>
</dbReference>
<sequence length="384" mass="40992">MLELDPRRRLKVGLFTAALLVLLALVILVIGKKQGMFTRHVAYKAQFQDVAGLVPGAQVWLNGVVVGVVESVDLPEDPAQRRITVTFRVRRALAARIRADSRVRIRTLGLLGDRYLELSSGNPLQPLVPEGGMVPSVEPTDIAEALSQGGEAIGNVVAITGSLRRILEKMERGEGALGALVNQPFDAAGFSKKLNALLDDTGAVMHQIRQGQGLLGKLAVGPEGEKVFADLAAAAGSARALATRLEQDVGREDTVLAAILRDPKGREKLTETLSSLAQASTALAAASQELATGQGTLPRLLRDREFADSFLADLAQLTHALASVADKLDRGQGSAGRMVNDPQLYEDLESVVRGVQQSRLLRWFVRNRREAGERASATPTPGGG</sequence>
<evidence type="ECO:0000259" key="2">
    <source>
        <dbReference type="Pfam" id="PF02470"/>
    </source>
</evidence>
<evidence type="ECO:0000313" key="3">
    <source>
        <dbReference type="EMBL" id="KDA54702.1"/>
    </source>
</evidence>
<protein>
    <recommendedName>
        <fullName evidence="2">Mce/MlaD domain-containing protein</fullName>
    </recommendedName>
</protein>
<dbReference type="Pfam" id="PF02470">
    <property type="entry name" value="MlaD"/>
    <property type="match status" value="1"/>
</dbReference>
<evidence type="ECO:0000256" key="1">
    <source>
        <dbReference type="SAM" id="Phobius"/>
    </source>
</evidence>
<dbReference type="OrthoDB" id="9798731at2"/>
<reference evidence="3 4" key="1">
    <citation type="submission" date="2014-04" db="EMBL/GenBank/DDBJ databases">
        <title>The Genome Sequence of Thermoanaerobaculum aquaticum MP-01, The First Cultivated Group 23 Acidobacterium.</title>
        <authorList>
            <person name="Stamps B.W."/>
            <person name="Losey N.A."/>
            <person name="Lawson P.A."/>
            <person name="Stevenson B.S."/>
        </authorList>
    </citation>
    <scope>NUCLEOTIDE SEQUENCE [LARGE SCALE GENOMIC DNA]</scope>
    <source>
        <strain evidence="3 4">MP-01</strain>
    </source>
</reference>
<keyword evidence="1" id="KW-0812">Transmembrane</keyword>
<accession>A0A062XQ08</accession>
<dbReference type="STRING" id="1312852.EG19_09775"/>
<feature type="domain" description="Mce/MlaD" evidence="2">
    <location>
        <begin position="40"/>
        <end position="121"/>
    </location>
</feature>
<feature type="transmembrane region" description="Helical" evidence="1">
    <location>
        <begin position="12"/>
        <end position="31"/>
    </location>
</feature>
<keyword evidence="1" id="KW-0472">Membrane</keyword>
<proteinExistence type="predicted"/>
<organism evidence="3 4">
    <name type="scientific">Thermoanaerobaculum aquaticum</name>
    <dbReference type="NCBI Taxonomy" id="1312852"/>
    <lineage>
        <taxon>Bacteria</taxon>
        <taxon>Pseudomonadati</taxon>
        <taxon>Acidobacteriota</taxon>
        <taxon>Thermoanaerobaculia</taxon>
        <taxon>Thermoanaerobaculales</taxon>
        <taxon>Thermoanaerobaculaceae</taxon>
        <taxon>Thermoanaerobaculum</taxon>
    </lineage>
</organism>
<evidence type="ECO:0000313" key="4">
    <source>
        <dbReference type="Proteomes" id="UP000027284"/>
    </source>
</evidence>
<dbReference type="RefSeq" id="WP_038046881.1">
    <property type="nucleotide sequence ID" value="NZ_JMFG01000005.1"/>
</dbReference>
<dbReference type="AlphaFoldDB" id="A0A062XQ08"/>
<keyword evidence="4" id="KW-1185">Reference proteome</keyword>
<dbReference type="InterPro" id="IPR052336">
    <property type="entry name" value="MlaD_Phospholipid_Transporter"/>
</dbReference>
<keyword evidence="1" id="KW-1133">Transmembrane helix</keyword>
<name>A0A062XQ08_9BACT</name>
<dbReference type="Proteomes" id="UP000027284">
    <property type="component" value="Unassembled WGS sequence"/>
</dbReference>